<accession>Q7VK02</accession>
<dbReference type="GO" id="GO:0006631">
    <property type="term" value="P:fatty acid metabolic process"/>
    <property type="evidence" value="ECO:0007669"/>
    <property type="project" value="TreeGrafter"/>
</dbReference>
<proteinExistence type="inferred from homology"/>
<evidence type="ECO:0000259" key="3">
    <source>
        <dbReference type="Pfam" id="PF00501"/>
    </source>
</evidence>
<dbReference type="STRING" id="235279.HH_0090"/>
<dbReference type="PANTHER" id="PTHR43201:SF5">
    <property type="entry name" value="MEDIUM-CHAIN ACYL-COA LIGASE ACSF2, MITOCHONDRIAL"/>
    <property type="match status" value="1"/>
</dbReference>
<evidence type="ECO:0000313" key="6">
    <source>
        <dbReference type="Proteomes" id="UP000002495"/>
    </source>
</evidence>
<dbReference type="Proteomes" id="UP000002495">
    <property type="component" value="Chromosome"/>
</dbReference>
<gene>
    <name evidence="5" type="ordered locus">HH_0090</name>
</gene>
<dbReference type="SUPFAM" id="SSF56801">
    <property type="entry name" value="Acetyl-CoA synthetase-like"/>
    <property type="match status" value="1"/>
</dbReference>
<name>Q7VK02_HELHP</name>
<feature type="domain" description="AMP-dependent synthetase/ligase" evidence="3">
    <location>
        <begin position="130"/>
        <end position="303"/>
    </location>
</feature>
<dbReference type="AlphaFoldDB" id="Q7VK02"/>
<dbReference type="Gene3D" id="3.40.50.12780">
    <property type="entry name" value="N-terminal domain of ligase-like"/>
    <property type="match status" value="1"/>
</dbReference>
<dbReference type="InterPro" id="IPR020845">
    <property type="entry name" value="AMP-binding_CS"/>
</dbReference>
<dbReference type="KEGG" id="hhe:HH_0090"/>
<dbReference type="Gene3D" id="3.30.300.30">
    <property type="match status" value="1"/>
</dbReference>
<dbReference type="RefSeq" id="WP_011114933.1">
    <property type="nucleotide sequence ID" value="NC_004917.1"/>
</dbReference>
<sequence length="452" mass="50602">MKIDNLCPFLAKIAQCDEHLNAIIYDGQRFTYGDLWAAFKEQLTFLDSIKPSVIGIVGDYDIESVSFLLACIQKKHIIVPFVEHTPEDSLKCQEAQIDYLYTGGKITSIHSPVKKHTLLESLFREHKSGLILFSSGSTGRPKTMVHNLDNLLNVYLSKKTKKMNVLLFLLFDHIGGLNTLFNTLSMNACGVAIKHRKNIDLLCKTLSDYHISLLPASPSLLNLMLLSEAHKKYDLSALKVITYGTEKMPDSLLKRLKSAFPKAHFHQTFGTSEVGITQTKTKENAIKLENIDYKIINNELYLKSKTQTLGYLNADNSVFDNEGYFATGDLVEIIESNGEEYLKIIGRSKEVINVGGEKVLPQEVENILLEMSDIKDCLVYGESNAITGQSVSVKIVLSQTNALLNNIQLKKIIRMYCKDKLAAFKIPTKVEIVESLAMSERFKKLRLIGGGG</sequence>
<dbReference type="InterPro" id="IPR045851">
    <property type="entry name" value="AMP-bd_C_sf"/>
</dbReference>
<dbReference type="InterPro" id="IPR000873">
    <property type="entry name" value="AMP-dep_synth/lig_dom"/>
</dbReference>
<evidence type="ECO:0008006" key="7">
    <source>
        <dbReference type="Google" id="ProtNLM"/>
    </source>
</evidence>
<evidence type="ECO:0000256" key="2">
    <source>
        <dbReference type="ARBA" id="ARBA00022598"/>
    </source>
</evidence>
<evidence type="ECO:0000259" key="4">
    <source>
        <dbReference type="Pfam" id="PF13193"/>
    </source>
</evidence>
<dbReference type="Pfam" id="PF00501">
    <property type="entry name" value="AMP-binding"/>
    <property type="match status" value="1"/>
</dbReference>
<comment type="similarity">
    <text evidence="1">Belongs to the ATP-dependent AMP-binding enzyme family.</text>
</comment>
<evidence type="ECO:0000313" key="5">
    <source>
        <dbReference type="EMBL" id="AAP76687.1"/>
    </source>
</evidence>
<dbReference type="InterPro" id="IPR042099">
    <property type="entry name" value="ANL_N_sf"/>
</dbReference>
<dbReference type="HOGENOM" id="CLU_000022_59_13_7"/>
<dbReference type="GO" id="GO:0031956">
    <property type="term" value="F:medium-chain fatty acid-CoA ligase activity"/>
    <property type="evidence" value="ECO:0007669"/>
    <property type="project" value="TreeGrafter"/>
</dbReference>
<feature type="domain" description="AMP-binding enzyme C-terminal" evidence="4">
    <location>
        <begin position="363"/>
        <end position="442"/>
    </location>
</feature>
<dbReference type="EMBL" id="AE017125">
    <property type="protein sequence ID" value="AAP76687.1"/>
    <property type="molecule type" value="Genomic_DNA"/>
</dbReference>
<reference evidence="5 6" key="1">
    <citation type="journal article" date="2003" name="Proc. Natl. Acad. Sci. U.S.A.">
        <title>The complete genome sequence of the carcinogenic bacterium Helicobacter hepaticus.</title>
        <authorList>
            <person name="Suerbaum S."/>
            <person name="Josenhans C."/>
            <person name="Sterzenbach T."/>
            <person name="Drescher B."/>
            <person name="Brandt P."/>
            <person name="Bell M."/>
            <person name="Droege M."/>
            <person name="Fartmann B."/>
            <person name="Fischer H.-P."/>
            <person name="Ge Z."/>
            <person name="Hoerster A."/>
            <person name="Holland R."/>
            <person name="Klein K."/>
            <person name="Koenig J."/>
            <person name="Macko L."/>
            <person name="Mendz G.L."/>
            <person name="Nyakatura G."/>
            <person name="Schauer D.B."/>
            <person name="Shen Z."/>
            <person name="Weber J."/>
            <person name="Frosch M."/>
            <person name="Fox J.G."/>
        </authorList>
    </citation>
    <scope>NUCLEOTIDE SEQUENCE [LARGE SCALE GENOMIC DNA]</scope>
    <source>
        <strain evidence="6">ATCC 51449 / 3B1</strain>
    </source>
</reference>
<protein>
    <recommendedName>
        <fullName evidence="7">Long-chain fatty acid--CoA ligase</fullName>
    </recommendedName>
</protein>
<dbReference type="PANTHER" id="PTHR43201">
    <property type="entry name" value="ACYL-COA SYNTHETASE"/>
    <property type="match status" value="1"/>
</dbReference>
<dbReference type="CDD" id="cd04433">
    <property type="entry name" value="AFD_class_I"/>
    <property type="match status" value="1"/>
</dbReference>
<dbReference type="PROSITE" id="PS00455">
    <property type="entry name" value="AMP_BINDING"/>
    <property type="match status" value="1"/>
</dbReference>
<dbReference type="OrthoDB" id="9801302at2"/>
<dbReference type="Pfam" id="PF13193">
    <property type="entry name" value="AMP-binding_C"/>
    <property type="match status" value="1"/>
</dbReference>
<keyword evidence="6" id="KW-1185">Reference proteome</keyword>
<dbReference type="eggNOG" id="COG0318">
    <property type="taxonomic scope" value="Bacteria"/>
</dbReference>
<keyword evidence="2" id="KW-0436">Ligase</keyword>
<dbReference type="InterPro" id="IPR025110">
    <property type="entry name" value="AMP-bd_C"/>
</dbReference>
<organism evidence="5 6">
    <name type="scientific">Helicobacter hepaticus (strain ATCC 51449 / 3B1)</name>
    <dbReference type="NCBI Taxonomy" id="235279"/>
    <lineage>
        <taxon>Bacteria</taxon>
        <taxon>Pseudomonadati</taxon>
        <taxon>Campylobacterota</taxon>
        <taxon>Epsilonproteobacteria</taxon>
        <taxon>Campylobacterales</taxon>
        <taxon>Helicobacteraceae</taxon>
        <taxon>Helicobacter</taxon>
    </lineage>
</organism>
<evidence type="ECO:0000256" key="1">
    <source>
        <dbReference type="ARBA" id="ARBA00006432"/>
    </source>
</evidence>